<feature type="non-terminal residue" evidence="5">
    <location>
        <position position="335"/>
    </location>
</feature>
<dbReference type="Proteomes" id="UP000518266">
    <property type="component" value="Unassembled WGS sequence"/>
</dbReference>
<feature type="transmembrane region" description="Helical" evidence="2">
    <location>
        <begin position="99"/>
        <end position="116"/>
    </location>
</feature>
<feature type="domain" description="Neurotransmitter-gated ion-channel transmembrane" evidence="4">
    <location>
        <begin position="211"/>
        <end position="271"/>
    </location>
</feature>
<dbReference type="InterPro" id="IPR036734">
    <property type="entry name" value="Neur_chan_lig-bd_sf"/>
</dbReference>
<dbReference type="PANTHER" id="PTHR18945">
    <property type="entry name" value="NEUROTRANSMITTER GATED ION CHANNEL"/>
    <property type="match status" value="1"/>
</dbReference>
<evidence type="ECO:0000256" key="1">
    <source>
        <dbReference type="ARBA" id="ARBA00004141"/>
    </source>
</evidence>
<evidence type="ECO:0000313" key="6">
    <source>
        <dbReference type="Proteomes" id="UP000518266"/>
    </source>
</evidence>
<organism evidence="5 6">
    <name type="scientific">Dissostichus mawsoni</name>
    <name type="common">Antarctic cod</name>
    <dbReference type="NCBI Taxonomy" id="36200"/>
    <lineage>
        <taxon>Eukaryota</taxon>
        <taxon>Metazoa</taxon>
        <taxon>Chordata</taxon>
        <taxon>Craniata</taxon>
        <taxon>Vertebrata</taxon>
        <taxon>Euteleostomi</taxon>
        <taxon>Actinopterygii</taxon>
        <taxon>Neopterygii</taxon>
        <taxon>Teleostei</taxon>
        <taxon>Neoteleostei</taxon>
        <taxon>Acanthomorphata</taxon>
        <taxon>Eupercaria</taxon>
        <taxon>Perciformes</taxon>
        <taxon>Notothenioidei</taxon>
        <taxon>Nototheniidae</taxon>
        <taxon>Dissostichus</taxon>
    </lineage>
</organism>
<evidence type="ECO:0000259" key="4">
    <source>
        <dbReference type="Pfam" id="PF02932"/>
    </source>
</evidence>
<keyword evidence="6" id="KW-1185">Reference proteome</keyword>
<keyword evidence="2" id="KW-0812">Transmembrane</keyword>
<dbReference type="Gene3D" id="1.20.58.390">
    <property type="entry name" value="Neurotransmitter-gated ion-channel transmembrane domain"/>
    <property type="match status" value="2"/>
</dbReference>
<dbReference type="GO" id="GO:0005230">
    <property type="term" value="F:extracellular ligand-gated monoatomic ion channel activity"/>
    <property type="evidence" value="ECO:0007669"/>
    <property type="project" value="InterPro"/>
</dbReference>
<dbReference type="EMBL" id="JAAKFY010000020">
    <property type="protein sequence ID" value="KAF3840704.1"/>
    <property type="molecule type" value="Genomic_DNA"/>
</dbReference>
<keyword evidence="3" id="KW-0732">Signal</keyword>
<evidence type="ECO:0000256" key="3">
    <source>
        <dbReference type="SAM" id="SignalP"/>
    </source>
</evidence>
<feature type="chain" id="PRO_5029561873" description="Neurotransmitter-gated ion-channel transmembrane domain-containing protein" evidence="3">
    <location>
        <begin position="28"/>
        <end position="335"/>
    </location>
</feature>
<keyword evidence="2" id="KW-1133">Transmembrane helix</keyword>
<feature type="transmembrane region" description="Helical" evidence="2">
    <location>
        <begin position="198"/>
        <end position="222"/>
    </location>
</feature>
<dbReference type="GO" id="GO:0016020">
    <property type="term" value="C:membrane"/>
    <property type="evidence" value="ECO:0007669"/>
    <property type="project" value="UniProtKB-SubCell"/>
</dbReference>
<comment type="caution">
    <text evidence="5">The sequence shown here is derived from an EMBL/GenBank/DDBJ whole genome shotgun (WGS) entry which is preliminary data.</text>
</comment>
<dbReference type="InterPro" id="IPR006029">
    <property type="entry name" value="Neurotrans-gated_channel_TM"/>
</dbReference>
<dbReference type="Pfam" id="PF02932">
    <property type="entry name" value="Neur_chan_memb"/>
    <property type="match status" value="1"/>
</dbReference>
<dbReference type="AlphaFoldDB" id="A0A7J5XU88"/>
<evidence type="ECO:0000256" key="2">
    <source>
        <dbReference type="SAM" id="Phobius"/>
    </source>
</evidence>
<evidence type="ECO:0000313" key="5">
    <source>
        <dbReference type="EMBL" id="KAF3840704.1"/>
    </source>
</evidence>
<protein>
    <recommendedName>
        <fullName evidence="4">Neurotransmitter-gated ion-channel transmembrane domain-containing protein</fullName>
    </recommendedName>
</protein>
<dbReference type="InterPro" id="IPR038050">
    <property type="entry name" value="Neuro_actylchol_rec"/>
</dbReference>
<dbReference type="SUPFAM" id="SSF90112">
    <property type="entry name" value="Neurotransmitter-gated ion-channel transmembrane pore"/>
    <property type="match status" value="1"/>
</dbReference>
<dbReference type="Gene3D" id="2.70.170.10">
    <property type="entry name" value="Neurotransmitter-gated ion-channel ligand-binding domain"/>
    <property type="match status" value="2"/>
</dbReference>
<dbReference type="SUPFAM" id="SSF63712">
    <property type="entry name" value="Nicotinic receptor ligand binding domain-like"/>
    <property type="match status" value="1"/>
</dbReference>
<sequence length="335" mass="37734">MMAGCRFWIFVGVVVTILETLMVQVHCNEEGELIGDLFKGYNKNIRPVKHPDDKLDINIKLTLTNLISLIIALCGTHLTITASTIHVSHATIIDGKFDVAYYANVLLFADGSIFWLPPAIYRSTSQTYSANEVVLHLAFDDEGETMIEWVDIDPRLSQNGEWAIVHRPARKMIYERYTPDDLEYQEILFNIVIQRKPLFYVINIILPCSLISSLTVFLFLIAQKIPETSLSVPLIGKYLIFVMSVTTLIATNQIVVLNISLRTPSTHNMPHACVWECCIKLLCDCQCLLPLVDHLDISSTANLYKSLAQTAPEIKQCVDACNFIAESTRQQNNIG</sequence>
<dbReference type="InterPro" id="IPR036719">
    <property type="entry name" value="Neuro-gated_channel_TM_sf"/>
</dbReference>
<dbReference type="InterPro" id="IPR006201">
    <property type="entry name" value="Neur_channel"/>
</dbReference>
<dbReference type="GO" id="GO:0004888">
    <property type="term" value="F:transmembrane signaling receptor activity"/>
    <property type="evidence" value="ECO:0007669"/>
    <property type="project" value="InterPro"/>
</dbReference>
<feature type="signal peptide" evidence="3">
    <location>
        <begin position="1"/>
        <end position="27"/>
    </location>
</feature>
<name>A0A7J5XU88_DISMA</name>
<accession>A0A7J5XU88</accession>
<feature type="transmembrane region" description="Helical" evidence="2">
    <location>
        <begin position="66"/>
        <end position="87"/>
    </location>
</feature>
<feature type="transmembrane region" description="Helical" evidence="2">
    <location>
        <begin position="234"/>
        <end position="255"/>
    </location>
</feature>
<comment type="subcellular location">
    <subcellularLocation>
        <location evidence="1">Membrane</location>
        <topology evidence="1">Multi-pass membrane protein</topology>
    </subcellularLocation>
</comment>
<keyword evidence="2" id="KW-0472">Membrane</keyword>
<reference evidence="5 6" key="1">
    <citation type="submission" date="2020-03" db="EMBL/GenBank/DDBJ databases">
        <title>Dissostichus mawsoni Genome sequencing and assembly.</title>
        <authorList>
            <person name="Park H."/>
        </authorList>
    </citation>
    <scope>NUCLEOTIDE SEQUENCE [LARGE SCALE GENOMIC DNA]</scope>
    <source>
        <strain evidence="5">DM0001</strain>
        <tissue evidence="5">Muscle</tissue>
    </source>
</reference>
<gene>
    <name evidence="5" type="ORF">F7725_006566</name>
</gene>
<dbReference type="OrthoDB" id="5975154at2759"/>
<proteinExistence type="predicted"/>